<evidence type="ECO:0000313" key="1">
    <source>
        <dbReference type="EMBL" id="MDA0160370.1"/>
    </source>
</evidence>
<dbReference type="AlphaFoldDB" id="A0A9X3MSI6"/>
<dbReference type="EMBL" id="JAPDOD010000005">
    <property type="protein sequence ID" value="MDA0160370.1"/>
    <property type="molecule type" value="Genomic_DNA"/>
</dbReference>
<dbReference type="RefSeq" id="WP_270039169.1">
    <property type="nucleotide sequence ID" value="NZ_JAPDOD010000005.1"/>
</dbReference>
<accession>A0A9X3MSI6</accession>
<dbReference type="Pfam" id="PF10720">
    <property type="entry name" value="DUF2515"/>
    <property type="match status" value="1"/>
</dbReference>
<organism evidence="1 2">
    <name type="scientific">Solirubrobacter ginsenosidimutans</name>
    <dbReference type="NCBI Taxonomy" id="490573"/>
    <lineage>
        <taxon>Bacteria</taxon>
        <taxon>Bacillati</taxon>
        <taxon>Actinomycetota</taxon>
        <taxon>Thermoleophilia</taxon>
        <taxon>Solirubrobacterales</taxon>
        <taxon>Solirubrobacteraceae</taxon>
        <taxon>Solirubrobacter</taxon>
    </lineage>
</organism>
<sequence length="325" mass="37132">MRTREELIPPPHELVHRNGVPETIAEWKALGEGLLTEQPCAFHRNIEISSRYAWLYTFLPEYFKWAGMAAFASHHVRLALFPFRLDTDRTGYVDIPHSLRRQKALLLADVNTIRETNNAIFDDIFWAHLAYGTAEDGIECLRALLGAEPHYAAVLSGFESIDQGRRVLEDTAASPEARRTATALIWKGNVQLLQHEQHALVQPNLDRLSCAFARLFSIGSALTFEVRGMREEASYFTSFYLYALTRGIPPALRAQAWPRITRYDDRWRWIVTSIVPRFRRFDADTRLADASLSRIFDEARDYASNPCVLRTGRAELSRNGARSGH</sequence>
<dbReference type="Proteomes" id="UP001149140">
    <property type="component" value="Unassembled WGS sequence"/>
</dbReference>
<protein>
    <submittedName>
        <fullName evidence="1">Uncharacterized protein</fullName>
    </submittedName>
</protein>
<reference evidence="1" key="1">
    <citation type="submission" date="2022-10" db="EMBL/GenBank/DDBJ databases">
        <title>The WGS of Solirubrobacter ginsenosidimutans DSM 21036.</title>
        <authorList>
            <person name="Jiang Z."/>
        </authorList>
    </citation>
    <scope>NUCLEOTIDE SEQUENCE</scope>
    <source>
        <strain evidence="1">DSM 21036</strain>
    </source>
</reference>
<evidence type="ECO:0000313" key="2">
    <source>
        <dbReference type="Proteomes" id="UP001149140"/>
    </source>
</evidence>
<gene>
    <name evidence="1" type="ORF">OM076_08845</name>
</gene>
<comment type="caution">
    <text evidence="1">The sequence shown here is derived from an EMBL/GenBank/DDBJ whole genome shotgun (WGS) entry which is preliminary data.</text>
</comment>
<dbReference type="InterPro" id="IPR019658">
    <property type="entry name" value="DUF2515"/>
</dbReference>
<proteinExistence type="predicted"/>
<keyword evidence="2" id="KW-1185">Reference proteome</keyword>
<name>A0A9X3MSI6_9ACTN</name>